<sequence length="94" mass="10758">MLTTLNLNSLQDRRVYNRLVMLNKIAGGMVAAVDPDVYLTSKPQQRTIKVKTYFDHTSSNVLDRHITNNPRAFKIPSAQTNQYKNSFFVDTLVL</sequence>
<dbReference type="Proteomes" id="UP000828390">
    <property type="component" value="Unassembled WGS sequence"/>
</dbReference>
<gene>
    <name evidence="1" type="ORF">DPMN_097714</name>
</gene>
<protein>
    <submittedName>
        <fullName evidence="1">Uncharacterized protein</fullName>
    </submittedName>
</protein>
<keyword evidence="2" id="KW-1185">Reference proteome</keyword>
<reference evidence="1" key="1">
    <citation type="journal article" date="2019" name="bioRxiv">
        <title>The Genome of the Zebra Mussel, Dreissena polymorpha: A Resource for Invasive Species Research.</title>
        <authorList>
            <person name="McCartney M.A."/>
            <person name="Auch B."/>
            <person name="Kono T."/>
            <person name="Mallez S."/>
            <person name="Zhang Y."/>
            <person name="Obille A."/>
            <person name="Becker A."/>
            <person name="Abrahante J.E."/>
            <person name="Garbe J."/>
            <person name="Badalamenti J.P."/>
            <person name="Herman A."/>
            <person name="Mangelson H."/>
            <person name="Liachko I."/>
            <person name="Sullivan S."/>
            <person name="Sone E.D."/>
            <person name="Koren S."/>
            <person name="Silverstein K.A.T."/>
            <person name="Beckman K.B."/>
            <person name="Gohl D.M."/>
        </authorList>
    </citation>
    <scope>NUCLEOTIDE SEQUENCE</scope>
    <source>
        <strain evidence="1">Duluth1</strain>
        <tissue evidence="1">Whole animal</tissue>
    </source>
</reference>
<accession>A0A9D4LCA5</accession>
<comment type="caution">
    <text evidence="1">The sequence shown here is derived from an EMBL/GenBank/DDBJ whole genome shotgun (WGS) entry which is preliminary data.</text>
</comment>
<organism evidence="1 2">
    <name type="scientific">Dreissena polymorpha</name>
    <name type="common">Zebra mussel</name>
    <name type="synonym">Mytilus polymorpha</name>
    <dbReference type="NCBI Taxonomy" id="45954"/>
    <lineage>
        <taxon>Eukaryota</taxon>
        <taxon>Metazoa</taxon>
        <taxon>Spiralia</taxon>
        <taxon>Lophotrochozoa</taxon>
        <taxon>Mollusca</taxon>
        <taxon>Bivalvia</taxon>
        <taxon>Autobranchia</taxon>
        <taxon>Heteroconchia</taxon>
        <taxon>Euheterodonta</taxon>
        <taxon>Imparidentia</taxon>
        <taxon>Neoheterodontei</taxon>
        <taxon>Myida</taxon>
        <taxon>Dreissenoidea</taxon>
        <taxon>Dreissenidae</taxon>
        <taxon>Dreissena</taxon>
    </lineage>
</organism>
<dbReference type="EMBL" id="JAIWYP010000003">
    <property type="protein sequence ID" value="KAH3855153.1"/>
    <property type="molecule type" value="Genomic_DNA"/>
</dbReference>
<evidence type="ECO:0000313" key="1">
    <source>
        <dbReference type="EMBL" id="KAH3855153.1"/>
    </source>
</evidence>
<dbReference type="AlphaFoldDB" id="A0A9D4LCA5"/>
<evidence type="ECO:0000313" key="2">
    <source>
        <dbReference type="Proteomes" id="UP000828390"/>
    </source>
</evidence>
<reference evidence="1" key="2">
    <citation type="submission" date="2020-11" db="EMBL/GenBank/DDBJ databases">
        <authorList>
            <person name="McCartney M.A."/>
            <person name="Auch B."/>
            <person name="Kono T."/>
            <person name="Mallez S."/>
            <person name="Becker A."/>
            <person name="Gohl D.M."/>
            <person name="Silverstein K.A.T."/>
            <person name="Koren S."/>
            <person name="Bechman K.B."/>
            <person name="Herman A."/>
            <person name="Abrahante J.E."/>
            <person name="Garbe J."/>
        </authorList>
    </citation>
    <scope>NUCLEOTIDE SEQUENCE</scope>
    <source>
        <strain evidence="1">Duluth1</strain>
        <tissue evidence="1">Whole animal</tissue>
    </source>
</reference>
<name>A0A9D4LCA5_DREPO</name>
<proteinExistence type="predicted"/>